<evidence type="ECO:0000256" key="7">
    <source>
        <dbReference type="ARBA" id="ARBA00023284"/>
    </source>
</evidence>
<evidence type="ECO:0000256" key="3">
    <source>
        <dbReference type="ARBA" id="ARBA00022559"/>
    </source>
</evidence>
<dbReference type="RefSeq" id="WP_188744162.1">
    <property type="nucleotide sequence ID" value="NZ_BAABFW010000005.1"/>
</dbReference>
<dbReference type="GO" id="GO:0034599">
    <property type="term" value="P:cellular response to oxidative stress"/>
    <property type="evidence" value="ECO:0007669"/>
    <property type="project" value="TreeGrafter"/>
</dbReference>
<dbReference type="SUPFAM" id="SSF52833">
    <property type="entry name" value="Thioredoxin-like"/>
    <property type="match status" value="1"/>
</dbReference>
<dbReference type="PANTHER" id="PTHR42801">
    <property type="entry name" value="THIOREDOXIN-DEPENDENT PEROXIDE REDUCTASE"/>
    <property type="match status" value="1"/>
</dbReference>
<comment type="similarity">
    <text evidence="9">Belongs to the peroxiredoxin family. BCP/PrxQ subfamily.</text>
</comment>
<keyword evidence="5" id="KW-0560">Oxidoreductase</keyword>
<dbReference type="PROSITE" id="PS51352">
    <property type="entry name" value="THIOREDOXIN_2"/>
    <property type="match status" value="1"/>
</dbReference>
<dbReference type="GO" id="GO:0005737">
    <property type="term" value="C:cytoplasm"/>
    <property type="evidence" value="ECO:0007669"/>
    <property type="project" value="TreeGrafter"/>
</dbReference>
<dbReference type="AlphaFoldDB" id="A0A917PS04"/>
<evidence type="ECO:0000313" key="14">
    <source>
        <dbReference type="EMBL" id="GGJ88899.1"/>
    </source>
</evidence>
<dbReference type="InterPro" id="IPR000866">
    <property type="entry name" value="AhpC/TSA"/>
</dbReference>
<organism evidence="14 15">
    <name type="scientific">Agromyces bauzanensis</name>
    <dbReference type="NCBI Taxonomy" id="1308924"/>
    <lineage>
        <taxon>Bacteria</taxon>
        <taxon>Bacillati</taxon>
        <taxon>Actinomycetota</taxon>
        <taxon>Actinomycetes</taxon>
        <taxon>Micrococcales</taxon>
        <taxon>Microbacteriaceae</taxon>
        <taxon>Agromyces</taxon>
    </lineage>
</organism>
<keyword evidence="15" id="KW-1185">Reference proteome</keyword>
<dbReference type="InterPro" id="IPR050924">
    <property type="entry name" value="Peroxiredoxin_BCP/PrxQ"/>
</dbReference>
<comment type="catalytic activity">
    <reaction evidence="11">
        <text>a hydroperoxide + [thioredoxin]-dithiol = an alcohol + [thioredoxin]-disulfide + H2O</text>
        <dbReference type="Rhea" id="RHEA:62620"/>
        <dbReference type="Rhea" id="RHEA-COMP:10698"/>
        <dbReference type="Rhea" id="RHEA-COMP:10700"/>
        <dbReference type="ChEBI" id="CHEBI:15377"/>
        <dbReference type="ChEBI" id="CHEBI:29950"/>
        <dbReference type="ChEBI" id="CHEBI:30879"/>
        <dbReference type="ChEBI" id="CHEBI:35924"/>
        <dbReference type="ChEBI" id="CHEBI:50058"/>
        <dbReference type="EC" id="1.11.1.24"/>
    </reaction>
</comment>
<reference evidence="14" key="2">
    <citation type="submission" date="2020-09" db="EMBL/GenBank/DDBJ databases">
        <authorList>
            <person name="Sun Q."/>
            <person name="Zhou Y."/>
        </authorList>
    </citation>
    <scope>NUCLEOTIDE SEQUENCE</scope>
    <source>
        <strain evidence="14">CGMCC 1.8984</strain>
    </source>
</reference>
<reference evidence="14" key="1">
    <citation type="journal article" date="2014" name="Int. J. Syst. Evol. Microbiol.">
        <title>Complete genome sequence of Corynebacterium casei LMG S-19264T (=DSM 44701T), isolated from a smear-ripened cheese.</title>
        <authorList>
            <consortium name="US DOE Joint Genome Institute (JGI-PGF)"/>
            <person name="Walter F."/>
            <person name="Albersmeier A."/>
            <person name="Kalinowski J."/>
            <person name="Ruckert C."/>
        </authorList>
    </citation>
    <scope>NUCLEOTIDE SEQUENCE</scope>
    <source>
        <strain evidence="14">CGMCC 1.8984</strain>
    </source>
</reference>
<evidence type="ECO:0000256" key="5">
    <source>
        <dbReference type="ARBA" id="ARBA00023002"/>
    </source>
</evidence>
<evidence type="ECO:0000256" key="4">
    <source>
        <dbReference type="ARBA" id="ARBA00022862"/>
    </source>
</evidence>
<evidence type="ECO:0000256" key="6">
    <source>
        <dbReference type="ARBA" id="ARBA00023157"/>
    </source>
</evidence>
<gene>
    <name evidence="14" type="ORF">GCM10011372_29360</name>
</gene>
<dbReference type="InterPro" id="IPR013766">
    <property type="entry name" value="Thioredoxin_domain"/>
</dbReference>
<dbReference type="Gene3D" id="3.40.30.10">
    <property type="entry name" value="Glutaredoxin"/>
    <property type="match status" value="1"/>
</dbReference>
<evidence type="ECO:0000256" key="9">
    <source>
        <dbReference type="ARBA" id="ARBA00038489"/>
    </source>
</evidence>
<comment type="caution">
    <text evidence="14">The sequence shown here is derived from an EMBL/GenBank/DDBJ whole genome shotgun (WGS) entry which is preliminary data.</text>
</comment>
<evidence type="ECO:0000256" key="12">
    <source>
        <dbReference type="SAM" id="MobiDB-lite"/>
    </source>
</evidence>
<dbReference type="EC" id="1.11.1.24" evidence="2"/>
<evidence type="ECO:0000256" key="2">
    <source>
        <dbReference type="ARBA" id="ARBA00013017"/>
    </source>
</evidence>
<keyword evidence="4" id="KW-0049">Antioxidant</keyword>
<evidence type="ECO:0000256" key="1">
    <source>
        <dbReference type="ARBA" id="ARBA00003330"/>
    </source>
</evidence>
<accession>A0A917PS04</accession>
<keyword evidence="6" id="KW-1015">Disulfide bond</keyword>
<evidence type="ECO:0000259" key="13">
    <source>
        <dbReference type="PROSITE" id="PS51352"/>
    </source>
</evidence>
<feature type="region of interest" description="Disordered" evidence="12">
    <location>
        <begin position="1"/>
        <end position="22"/>
    </location>
</feature>
<proteinExistence type="inferred from homology"/>
<evidence type="ECO:0000256" key="11">
    <source>
        <dbReference type="ARBA" id="ARBA00049091"/>
    </source>
</evidence>
<name>A0A917PS04_9MICO</name>
<evidence type="ECO:0000256" key="8">
    <source>
        <dbReference type="ARBA" id="ARBA00032824"/>
    </source>
</evidence>
<dbReference type="GO" id="GO:0008379">
    <property type="term" value="F:thioredoxin peroxidase activity"/>
    <property type="evidence" value="ECO:0007669"/>
    <property type="project" value="TreeGrafter"/>
</dbReference>
<dbReference type="PANTHER" id="PTHR42801:SF7">
    <property type="entry name" value="SLL1159 PROTEIN"/>
    <property type="match status" value="1"/>
</dbReference>
<dbReference type="Proteomes" id="UP000636956">
    <property type="component" value="Unassembled WGS sequence"/>
</dbReference>
<keyword evidence="3" id="KW-0575">Peroxidase</keyword>
<dbReference type="CDD" id="cd02970">
    <property type="entry name" value="PRX_like2"/>
    <property type="match status" value="1"/>
</dbReference>
<evidence type="ECO:0000256" key="10">
    <source>
        <dbReference type="ARBA" id="ARBA00041373"/>
    </source>
</evidence>
<dbReference type="GO" id="GO:0045454">
    <property type="term" value="P:cell redox homeostasis"/>
    <property type="evidence" value="ECO:0007669"/>
    <property type="project" value="TreeGrafter"/>
</dbReference>
<protein>
    <recommendedName>
        <fullName evidence="2">thioredoxin-dependent peroxiredoxin</fullName>
        <ecNumber evidence="2">1.11.1.24</ecNumber>
    </recommendedName>
    <alternativeName>
        <fullName evidence="10">Bacterioferritin comigratory protein</fullName>
    </alternativeName>
    <alternativeName>
        <fullName evidence="8">Thioredoxin peroxidase</fullName>
    </alternativeName>
</protein>
<keyword evidence="7" id="KW-0676">Redox-active center</keyword>
<feature type="domain" description="Thioredoxin" evidence="13">
    <location>
        <begin position="42"/>
        <end position="216"/>
    </location>
</feature>
<evidence type="ECO:0000313" key="15">
    <source>
        <dbReference type="Proteomes" id="UP000636956"/>
    </source>
</evidence>
<dbReference type="InterPro" id="IPR036249">
    <property type="entry name" value="Thioredoxin-like_sf"/>
</dbReference>
<dbReference type="Pfam" id="PF00578">
    <property type="entry name" value="AhpC-TSA"/>
    <property type="match status" value="1"/>
</dbReference>
<comment type="function">
    <text evidence="1">Thiol-specific peroxidase that catalyzes the reduction of hydrogen peroxide and organic hydroperoxides to water and alcohols, respectively. Plays a role in cell protection against oxidative stress by detoxifying peroxides and as sensor of hydrogen peroxide-mediated signaling events.</text>
</comment>
<dbReference type="EMBL" id="BMMD01000019">
    <property type="protein sequence ID" value="GGJ88899.1"/>
    <property type="molecule type" value="Genomic_DNA"/>
</dbReference>
<sequence length="216" mass="23034">MEERDTTIQIADAGGQVPTADPDNAFAREQSDLRRAAHPSSAQIGSVLPDAALLAADGTSTSIAAARDGGPAVVVLYRGAWCPYCNTALRKYRNELAPALRERGTKLIAVSPQHPDGSLTMQEKHDLDFPVLSDPGNQIARALGVLTRPAEYAHDLEAEHGLDLTAVNADGTIELPMPTVAIIDAAGVLRWIDVHPDYTTRTEPAAVLRAVEELSL</sequence>